<dbReference type="PANTHER" id="PTHR48075">
    <property type="entry name" value="3-HYDROXYACYL-COA DEHYDROGENASE FAMILY PROTEIN"/>
    <property type="match status" value="1"/>
</dbReference>
<evidence type="ECO:0000313" key="7">
    <source>
        <dbReference type="Proteomes" id="UP000236220"/>
    </source>
</evidence>
<comment type="caution">
    <text evidence="6">The sequence shown here is derived from an EMBL/GenBank/DDBJ whole genome shotgun (WGS) entry which is preliminary data.</text>
</comment>
<dbReference type="PANTHER" id="PTHR48075:SF5">
    <property type="entry name" value="3-HYDROXYBUTYRYL-COA DEHYDROGENASE"/>
    <property type="match status" value="1"/>
</dbReference>
<dbReference type="Proteomes" id="UP000236220">
    <property type="component" value="Unassembled WGS sequence"/>
</dbReference>
<evidence type="ECO:0000256" key="3">
    <source>
        <dbReference type="PIRSR" id="PIRSR000105-2"/>
    </source>
</evidence>
<dbReference type="InterPro" id="IPR013328">
    <property type="entry name" value="6PGD_dom2"/>
</dbReference>
<protein>
    <submittedName>
        <fullName evidence="6">3-hydroxyacyl-CoA dehydrogenase</fullName>
    </submittedName>
</protein>
<dbReference type="SUPFAM" id="SSF51735">
    <property type="entry name" value="NAD(P)-binding Rossmann-fold domains"/>
    <property type="match status" value="1"/>
</dbReference>
<evidence type="ECO:0000259" key="5">
    <source>
        <dbReference type="Pfam" id="PF02737"/>
    </source>
</evidence>
<dbReference type="Pfam" id="PF00725">
    <property type="entry name" value="3HCDH"/>
    <property type="match status" value="1"/>
</dbReference>
<evidence type="ECO:0000259" key="4">
    <source>
        <dbReference type="Pfam" id="PF00725"/>
    </source>
</evidence>
<evidence type="ECO:0000256" key="1">
    <source>
        <dbReference type="ARBA" id="ARBA00023002"/>
    </source>
</evidence>
<feature type="binding site" evidence="3">
    <location>
        <position position="144"/>
    </location>
    <ligand>
        <name>NAD(+)</name>
        <dbReference type="ChEBI" id="CHEBI:57540"/>
    </ligand>
</feature>
<feature type="binding site" evidence="3">
    <location>
        <position position="93"/>
    </location>
    <ligand>
        <name>NAD(+)</name>
        <dbReference type="ChEBI" id="CHEBI:57540"/>
    </ligand>
</feature>
<dbReference type="OrthoDB" id="5389341at2"/>
<dbReference type="GO" id="GO:0016616">
    <property type="term" value="F:oxidoreductase activity, acting on the CH-OH group of donors, NAD or NADP as acceptor"/>
    <property type="evidence" value="ECO:0007669"/>
    <property type="project" value="InterPro"/>
</dbReference>
<dbReference type="InterPro" id="IPR006176">
    <property type="entry name" value="3-OHacyl-CoA_DH_NAD-bd"/>
</dbReference>
<keyword evidence="7" id="KW-1185">Reference proteome</keyword>
<dbReference type="InterPro" id="IPR022694">
    <property type="entry name" value="3-OHacyl-CoA_DH"/>
</dbReference>
<dbReference type="GO" id="GO:0070403">
    <property type="term" value="F:NAD+ binding"/>
    <property type="evidence" value="ECO:0007669"/>
    <property type="project" value="InterPro"/>
</dbReference>
<feature type="site" description="Important for catalytic activity" evidence="2">
    <location>
        <position position="141"/>
    </location>
</feature>
<dbReference type="AlphaFoldDB" id="A0A2K1Q012"/>
<dbReference type="Pfam" id="PF02737">
    <property type="entry name" value="3HCDH_N"/>
    <property type="match status" value="1"/>
</dbReference>
<keyword evidence="3" id="KW-0520">NAD</keyword>
<keyword evidence="1" id="KW-0560">Oxidoreductase</keyword>
<dbReference type="RefSeq" id="WP_103073565.1">
    <property type="nucleotide sequence ID" value="NZ_NPZB01000001.1"/>
</dbReference>
<proteinExistence type="predicted"/>
<feature type="binding site" evidence="3">
    <location>
        <position position="275"/>
    </location>
    <ligand>
        <name>NAD(+)</name>
        <dbReference type="ChEBI" id="CHEBI:57540"/>
    </ligand>
</feature>
<feature type="domain" description="3-hydroxyacyl-CoA dehydrogenase NAD binding" evidence="5">
    <location>
        <begin position="5"/>
        <end position="184"/>
    </location>
</feature>
<dbReference type="SUPFAM" id="SSF48179">
    <property type="entry name" value="6-phosphogluconate dehydrogenase C-terminal domain-like"/>
    <property type="match status" value="1"/>
</dbReference>
<dbReference type="InterPro" id="IPR006108">
    <property type="entry name" value="3HC_DH_C"/>
</dbReference>
<feature type="binding site" evidence="3">
    <location>
        <begin position="10"/>
        <end position="15"/>
    </location>
    <ligand>
        <name>NAD(+)</name>
        <dbReference type="ChEBI" id="CHEBI:57540"/>
    </ligand>
</feature>
<feature type="binding site" evidence="3">
    <location>
        <position position="120"/>
    </location>
    <ligand>
        <name>NAD(+)</name>
        <dbReference type="ChEBI" id="CHEBI:57540"/>
    </ligand>
</feature>
<reference evidence="6 7" key="1">
    <citation type="submission" date="2017-08" db="EMBL/GenBank/DDBJ databases">
        <title>Lysobacter sylvestris genome.</title>
        <authorList>
            <person name="Zhang D.-C."/>
            <person name="Albuquerque L."/>
            <person name="Franca L."/>
            <person name="Froufe H.J.C."/>
            <person name="Barroso C."/>
            <person name="Egas C."/>
            <person name="Da Costa M."/>
            <person name="Margesin R."/>
        </authorList>
    </citation>
    <scope>NUCLEOTIDE SEQUENCE [LARGE SCALE GENOMIC DNA]</scope>
    <source>
        <strain evidence="6 7">AM20-91</strain>
    </source>
</reference>
<evidence type="ECO:0000313" key="6">
    <source>
        <dbReference type="EMBL" id="PNS08378.1"/>
    </source>
</evidence>
<feature type="domain" description="3-hydroxyacyl-CoA dehydrogenase C-terminal" evidence="4">
    <location>
        <begin position="187"/>
        <end position="283"/>
    </location>
</feature>
<dbReference type="InterPro" id="IPR008927">
    <property type="entry name" value="6-PGluconate_DH-like_C_sf"/>
</dbReference>
<dbReference type="EMBL" id="NPZB01000001">
    <property type="protein sequence ID" value="PNS08378.1"/>
    <property type="molecule type" value="Genomic_DNA"/>
</dbReference>
<gene>
    <name evidence="6" type="ORF">Lysil_0007</name>
</gene>
<evidence type="ECO:0000256" key="2">
    <source>
        <dbReference type="PIRSR" id="PIRSR000105-1"/>
    </source>
</evidence>
<dbReference type="Gene3D" id="3.40.50.720">
    <property type="entry name" value="NAD(P)-binding Rossmann-like Domain"/>
    <property type="match status" value="1"/>
</dbReference>
<feature type="binding site" evidence="3">
    <location>
        <position position="33"/>
    </location>
    <ligand>
        <name>NAD(+)</name>
        <dbReference type="ChEBI" id="CHEBI:57540"/>
    </ligand>
</feature>
<sequence length="293" mass="31977">MRFEKIGVVGAGVIGRSVAQALAQTGHDVVLIDTNRAALDSARKSIADGLRFAAFSCPALRKADHGEILSRIRGTTDHGELAEIGFVIENTTEDWGVKEDVYRSLDEVCYPECVFVVNTSAICIARVAKVATRHPHIIGMHFMNPVPLRRHVEVVVSDVTSQFAVDAANDMLAQLGSRAIVVRDKPGFVSNRVMMLMINEAIAVLEDDTASATNVDAIFVNCFAHKMGPLATADLIGLDTIMRTLEVLRDSFNDAKFEPRPLLRRMVSDNRLGRKSGVGFFDYGQEGEAIHGP</sequence>
<organism evidence="6 7">
    <name type="scientific">Solilutibacter silvestris</name>
    <dbReference type="NCBI Taxonomy" id="1645665"/>
    <lineage>
        <taxon>Bacteria</taxon>
        <taxon>Pseudomonadati</taxon>
        <taxon>Pseudomonadota</taxon>
        <taxon>Gammaproteobacteria</taxon>
        <taxon>Lysobacterales</taxon>
        <taxon>Lysobacteraceae</taxon>
        <taxon>Solilutibacter</taxon>
    </lineage>
</organism>
<name>A0A2K1Q012_9GAMM</name>
<dbReference type="InterPro" id="IPR036291">
    <property type="entry name" value="NAD(P)-bd_dom_sf"/>
</dbReference>
<feature type="binding site" evidence="3">
    <location>
        <position position="98"/>
    </location>
    <ligand>
        <name>NAD(+)</name>
        <dbReference type="ChEBI" id="CHEBI:57540"/>
    </ligand>
</feature>
<dbReference type="Gene3D" id="1.10.1040.10">
    <property type="entry name" value="N-(1-d-carboxylethyl)-l-norvaline Dehydrogenase, domain 2"/>
    <property type="match status" value="1"/>
</dbReference>
<dbReference type="GO" id="GO:0006631">
    <property type="term" value="P:fatty acid metabolic process"/>
    <property type="evidence" value="ECO:0007669"/>
    <property type="project" value="InterPro"/>
</dbReference>
<dbReference type="PIRSF" id="PIRSF000105">
    <property type="entry name" value="HCDH"/>
    <property type="match status" value="1"/>
</dbReference>
<accession>A0A2K1Q012</accession>